<dbReference type="Gene3D" id="1.10.357.10">
    <property type="entry name" value="Tetracycline Repressor, domain 2"/>
    <property type="match status" value="1"/>
</dbReference>
<dbReference type="PANTHER" id="PTHR30055:SF196">
    <property type="entry name" value="HTH-TYPE TRANSCRIPTIONAL REGULATOR RUTR"/>
    <property type="match status" value="1"/>
</dbReference>
<dbReference type="InterPro" id="IPR050109">
    <property type="entry name" value="HTH-type_TetR-like_transc_reg"/>
</dbReference>
<name>A0A1Q8SRZ9_9GAMM</name>
<dbReference type="Gene3D" id="1.10.10.60">
    <property type="entry name" value="Homeodomain-like"/>
    <property type="match status" value="1"/>
</dbReference>
<evidence type="ECO:0000313" key="5">
    <source>
        <dbReference type="Proteomes" id="UP000186878"/>
    </source>
</evidence>
<dbReference type="Pfam" id="PF08362">
    <property type="entry name" value="TetR_C_3"/>
    <property type="match status" value="1"/>
</dbReference>
<dbReference type="InterPro" id="IPR009057">
    <property type="entry name" value="Homeodomain-like_sf"/>
</dbReference>
<dbReference type="NCBIfam" id="NF011584">
    <property type="entry name" value="PRK15008.1"/>
    <property type="match status" value="1"/>
</dbReference>
<dbReference type="InterPro" id="IPR036271">
    <property type="entry name" value="Tet_transcr_reg_TetR-rel_C_sf"/>
</dbReference>
<gene>
    <name evidence="4" type="ORF">BTW07_10570</name>
</gene>
<organism evidence="4 5">
    <name type="scientific">Salinicola socius</name>
    <dbReference type="NCBI Taxonomy" id="404433"/>
    <lineage>
        <taxon>Bacteria</taxon>
        <taxon>Pseudomonadati</taxon>
        <taxon>Pseudomonadota</taxon>
        <taxon>Gammaproteobacteria</taxon>
        <taxon>Oceanospirillales</taxon>
        <taxon>Halomonadaceae</taxon>
        <taxon>Salinicola</taxon>
    </lineage>
</organism>
<evidence type="ECO:0000256" key="2">
    <source>
        <dbReference type="PROSITE-ProRule" id="PRU00335"/>
    </source>
</evidence>
<dbReference type="RefSeq" id="WP_075570148.1">
    <property type="nucleotide sequence ID" value="NZ_MSDO01000013.1"/>
</dbReference>
<dbReference type="Pfam" id="PF00440">
    <property type="entry name" value="TetR_N"/>
    <property type="match status" value="1"/>
</dbReference>
<proteinExistence type="predicted"/>
<keyword evidence="1 2" id="KW-0238">DNA-binding</keyword>
<dbReference type="GO" id="GO:0000976">
    <property type="term" value="F:transcription cis-regulatory region binding"/>
    <property type="evidence" value="ECO:0007669"/>
    <property type="project" value="TreeGrafter"/>
</dbReference>
<dbReference type="Proteomes" id="UP000186878">
    <property type="component" value="Unassembled WGS sequence"/>
</dbReference>
<protein>
    <recommendedName>
        <fullName evidence="3">HTH tetR-type domain-containing protein</fullName>
    </recommendedName>
</protein>
<dbReference type="GO" id="GO:0045892">
    <property type="term" value="P:negative regulation of DNA-templated transcription"/>
    <property type="evidence" value="ECO:0007669"/>
    <property type="project" value="InterPro"/>
</dbReference>
<evidence type="ECO:0000313" key="4">
    <source>
        <dbReference type="EMBL" id="OLO04166.1"/>
    </source>
</evidence>
<feature type="DNA-binding region" description="H-T-H motif" evidence="2">
    <location>
        <begin position="44"/>
        <end position="63"/>
    </location>
</feature>
<dbReference type="OrthoDB" id="6860332at2"/>
<evidence type="ECO:0000256" key="1">
    <source>
        <dbReference type="ARBA" id="ARBA00023125"/>
    </source>
</evidence>
<dbReference type="InterPro" id="IPR013573">
    <property type="entry name" value="Tscrpt_reg_YcdC_C"/>
</dbReference>
<dbReference type="SUPFAM" id="SSF48498">
    <property type="entry name" value="Tetracyclin repressor-like, C-terminal domain"/>
    <property type="match status" value="1"/>
</dbReference>
<dbReference type="PROSITE" id="PS50977">
    <property type="entry name" value="HTH_TETR_2"/>
    <property type="match status" value="1"/>
</dbReference>
<keyword evidence="5" id="KW-1185">Reference proteome</keyword>
<dbReference type="InterPro" id="IPR001647">
    <property type="entry name" value="HTH_TetR"/>
</dbReference>
<feature type="domain" description="HTH tetR-type" evidence="3">
    <location>
        <begin position="21"/>
        <end position="81"/>
    </location>
</feature>
<dbReference type="AlphaFoldDB" id="A0A1Q8SRZ9"/>
<evidence type="ECO:0000259" key="3">
    <source>
        <dbReference type="PROSITE" id="PS50977"/>
    </source>
</evidence>
<dbReference type="GO" id="GO:0003700">
    <property type="term" value="F:DNA-binding transcription factor activity"/>
    <property type="evidence" value="ECO:0007669"/>
    <property type="project" value="TreeGrafter"/>
</dbReference>
<dbReference type="PANTHER" id="PTHR30055">
    <property type="entry name" value="HTH-TYPE TRANSCRIPTIONAL REGULATOR RUTR"/>
    <property type="match status" value="1"/>
</dbReference>
<sequence>MPITPAAPTAVSNPGRAAASEARKQRIRDAALTLFSQFGLRGASLDAIADQAGVSKTNLLYYFPSKEKLYVSVLQQILNTWLEPIRAIDADQTPEAAIGHYIRIKVELSRDHVQESRLFCLEMIQGAPLLKEELQQDLRALVEEKSKVIEHWIAGGKLLPVDPHHLIYLLWGTTQHYADFAVQIEAISGKTLADPDFFEATVDNIQRIVLGGLLPRQAAI</sequence>
<comment type="caution">
    <text evidence="4">The sequence shown here is derived from an EMBL/GenBank/DDBJ whole genome shotgun (WGS) entry which is preliminary data.</text>
</comment>
<dbReference type="PRINTS" id="PR00455">
    <property type="entry name" value="HTHTETR"/>
</dbReference>
<dbReference type="EMBL" id="MSDO01000013">
    <property type="protein sequence ID" value="OLO04166.1"/>
    <property type="molecule type" value="Genomic_DNA"/>
</dbReference>
<reference evidence="4 5" key="1">
    <citation type="submission" date="2016-12" db="EMBL/GenBank/DDBJ databases">
        <title>Draft genome sequences of strains Salinicola socius SMB35, Salinicola sp. MH3R3-1 and Chromohalobacter sp. SMB17 from the Verkhnekamsk potash mining region of Russia.</title>
        <authorList>
            <person name="Mavrodi D.V."/>
            <person name="Olsson B.E."/>
            <person name="Korsakova E.S."/>
            <person name="Pyankova A."/>
            <person name="Mavrodi O.V."/>
            <person name="Plotnikova E.G."/>
        </authorList>
    </citation>
    <scope>NUCLEOTIDE SEQUENCE [LARGE SCALE GENOMIC DNA]</scope>
    <source>
        <strain evidence="4 5">SMB35</strain>
    </source>
</reference>
<dbReference type="STRING" id="404433.BTW07_10570"/>
<accession>A0A1Q8SRZ9</accession>
<dbReference type="SUPFAM" id="SSF46689">
    <property type="entry name" value="Homeodomain-like"/>
    <property type="match status" value="1"/>
</dbReference>